<comment type="caution">
    <text evidence="3">The sequence shown here is derived from an EMBL/GenBank/DDBJ whole genome shotgun (WGS) entry which is preliminary data.</text>
</comment>
<evidence type="ECO:0000313" key="4">
    <source>
        <dbReference type="Proteomes" id="UP001189429"/>
    </source>
</evidence>
<proteinExistence type="predicted"/>
<dbReference type="Proteomes" id="UP001189429">
    <property type="component" value="Unassembled WGS sequence"/>
</dbReference>
<feature type="compositionally biased region" description="Basic and acidic residues" evidence="2">
    <location>
        <begin position="583"/>
        <end position="604"/>
    </location>
</feature>
<gene>
    <name evidence="3" type="ORF">PCOR1329_LOCUS60567</name>
</gene>
<protein>
    <recommendedName>
        <fullName evidence="5">C2 domain-containing protein</fullName>
    </recommendedName>
</protein>
<feature type="coiled-coil region" evidence="1">
    <location>
        <begin position="420"/>
        <end position="447"/>
    </location>
</feature>
<evidence type="ECO:0000256" key="2">
    <source>
        <dbReference type="SAM" id="MobiDB-lite"/>
    </source>
</evidence>
<keyword evidence="1" id="KW-0175">Coiled coil</keyword>
<feature type="compositionally biased region" description="Low complexity" evidence="2">
    <location>
        <begin position="130"/>
        <end position="140"/>
    </location>
</feature>
<feature type="region of interest" description="Disordered" evidence="2">
    <location>
        <begin position="582"/>
        <end position="606"/>
    </location>
</feature>
<dbReference type="EMBL" id="CAUYUJ010017593">
    <property type="protein sequence ID" value="CAK0876050.1"/>
    <property type="molecule type" value="Genomic_DNA"/>
</dbReference>
<feature type="region of interest" description="Disordered" evidence="2">
    <location>
        <begin position="1"/>
        <end position="21"/>
    </location>
</feature>
<accession>A0ABN9VSI3</accession>
<feature type="region of interest" description="Disordered" evidence="2">
    <location>
        <begin position="100"/>
        <end position="140"/>
    </location>
</feature>
<evidence type="ECO:0008006" key="5">
    <source>
        <dbReference type="Google" id="ProtNLM"/>
    </source>
</evidence>
<feature type="region of interest" description="Disordered" evidence="2">
    <location>
        <begin position="620"/>
        <end position="651"/>
    </location>
</feature>
<sequence length="651" mass="72799">MPQPNGPLSPRGRRRTMGPVNAGAFMEGAAESTVLDAARDGEQGKQQSQMVSIAQGIRNRVDALTSGRLHNRHIDDGDMSISPAAKHTAARGRVVFVGGELSADSGSDEPPPSHYSSDGWDEDSSGLMVGRSKSTSSRGRTGQLLERLNIEQRISLCTELDAWFQLHLKFASQRIENFNSRELARDTVQSDFDVALKDVRDGAGAAEVRSVLKAKQFKDKIQKYQQGLRRRAREAALSEAREKAVETESKAAKAKATEAMEQAGGRRQWLSRVWEAVSWQMKDGMEKGICSEVTVRVVGAMGLREQSAEQSDQLYYTCLVRGKPETRFKVPVGEASSQAEWLEGVDMIVFGPTDRTLEINLHGKDDEILGFAYLGRSQFIDLEDYWAGPLLVCNNFGDPLEGQLQVEVVSRQKQYDVLTAQDLLHILSEQQDEVADLTERQARMNHRCDVALNVLGYVQDKHWNAQNTDSVPRKLNVLDAAGVDFLEEAKKQAILQNLDEHVKTNPQTWYKLMKRIEKEEAAKRIESKGARTNDEDSPAEEHYVLRREIEDLIALQDMASMSARAAAAVDLAIHKGKVTLAEEIPRDPEEEKKKEEEANQERAGELALQSIKALRRLRNRTEQITAESEITQKMSKSKSITARRPRSPRGR</sequence>
<reference evidence="3" key="1">
    <citation type="submission" date="2023-10" db="EMBL/GenBank/DDBJ databases">
        <authorList>
            <person name="Chen Y."/>
            <person name="Shah S."/>
            <person name="Dougan E. K."/>
            <person name="Thang M."/>
            <person name="Chan C."/>
        </authorList>
    </citation>
    <scope>NUCLEOTIDE SEQUENCE [LARGE SCALE GENOMIC DNA]</scope>
</reference>
<evidence type="ECO:0000256" key="1">
    <source>
        <dbReference type="SAM" id="Coils"/>
    </source>
</evidence>
<feature type="compositionally biased region" description="Polar residues" evidence="2">
    <location>
        <begin position="622"/>
        <end position="640"/>
    </location>
</feature>
<keyword evidence="4" id="KW-1185">Reference proteome</keyword>
<name>A0ABN9VSI3_9DINO</name>
<organism evidence="3 4">
    <name type="scientific">Prorocentrum cordatum</name>
    <dbReference type="NCBI Taxonomy" id="2364126"/>
    <lineage>
        <taxon>Eukaryota</taxon>
        <taxon>Sar</taxon>
        <taxon>Alveolata</taxon>
        <taxon>Dinophyceae</taxon>
        <taxon>Prorocentrales</taxon>
        <taxon>Prorocentraceae</taxon>
        <taxon>Prorocentrum</taxon>
    </lineage>
</organism>
<feature type="compositionally biased region" description="Basic residues" evidence="2">
    <location>
        <begin position="641"/>
        <end position="651"/>
    </location>
</feature>
<evidence type="ECO:0000313" key="3">
    <source>
        <dbReference type="EMBL" id="CAK0876050.1"/>
    </source>
</evidence>